<name>A0AB72Z5L2_9BIFI</name>
<dbReference type="EMBL" id="AEHJ01000007">
    <property type="protein sequence ID" value="EFO78527.1"/>
    <property type="molecule type" value="Genomic_DNA"/>
</dbReference>
<comment type="caution">
    <text evidence="1">The sequence shown here is derived from an EMBL/GenBank/DDBJ whole genome shotgun (WGS) entry which is preliminary data.</text>
</comment>
<evidence type="ECO:0000313" key="2">
    <source>
        <dbReference type="Proteomes" id="UP000003457"/>
    </source>
</evidence>
<evidence type="ECO:0000313" key="1">
    <source>
        <dbReference type="EMBL" id="EFO78527.1"/>
    </source>
</evidence>
<accession>A0AB72Z5L2</accession>
<organism evidence="1 2">
    <name type="scientific">Bifidobacterium dentium JCVIHMP022</name>
    <dbReference type="NCBI Taxonomy" id="553191"/>
    <lineage>
        <taxon>Bacteria</taxon>
        <taxon>Bacillati</taxon>
        <taxon>Actinomycetota</taxon>
        <taxon>Actinomycetes</taxon>
        <taxon>Bifidobacteriales</taxon>
        <taxon>Bifidobacteriaceae</taxon>
        <taxon>Bifidobacterium</taxon>
    </lineage>
</organism>
<gene>
    <name evidence="1" type="ORF">HMPREF9003_0330</name>
</gene>
<sequence length="166" mass="18607">MKEHDDGIRPTYAVMLDESPSAAAVDAFGASRIPERDHTPGACDRMEKPLKRRTKQDMGMRLEAFWEPDVVDVRTDRPVEGSRMLCRLAVTIAMPADDMSVIMDGDRIDMTMTLTPEQMMRVGEFLTVQAGRAGEYLHRYRYPDMPGGIAPGAYIRIPFDLEGAGR</sequence>
<reference evidence="1 2" key="1">
    <citation type="submission" date="2010-10" db="EMBL/GenBank/DDBJ databases">
        <authorList>
            <person name="Durkin A.S."/>
            <person name="Madupu R."/>
            <person name="Torralba M."/>
            <person name="Gillis M."/>
            <person name="Methe B."/>
            <person name="Sutton G."/>
            <person name="Nelson K.E."/>
        </authorList>
    </citation>
    <scope>NUCLEOTIDE SEQUENCE [LARGE SCALE GENOMIC DNA]</scope>
    <source>
        <strain evidence="1 2">JCVIHMP022</strain>
    </source>
</reference>
<protein>
    <submittedName>
        <fullName evidence="1">Uncharacterized protein</fullName>
    </submittedName>
</protein>
<dbReference type="AlphaFoldDB" id="A0AB72Z5L2"/>
<proteinExistence type="predicted"/>
<dbReference type="Proteomes" id="UP000003457">
    <property type="component" value="Unassembled WGS sequence"/>
</dbReference>